<reference evidence="2" key="1">
    <citation type="submission" date="2022-07" db="EMBL/GenBank/DDBJ databases">
        <authorList>
            <person name="Trinca V."/>
            <person name="Uliana J.V.C."/>
            <person name="Torres T.T."/>
            <person name="Ward R.J."/>
            <person name="Monesi N."/>
        </authorList>
    </citation>
    <scope>NUCLEOTIDE SEQUENCE</scope>
    <source>
        <strain evidence="2">HSMRA1968</strain>
        <tissue evidence="2">Whole embryos</tissue>
    </source>
</reference>
<evidence type="ECO:0000313" key="2">
    <source>
        <dbReference type="EMBL" id="KAJ6638107.1"/>
    </source>
</evidence>
<name>A0A9Q0MU81_9DIPT</name>
<dbReference type="AlphaFoldDB" id="A0A9Q0MU81"/>
<gene>
    <name evidence="2" type="ORF">Bhyg_10840</name>
</gene>
<proteinExistence type="predicted"/>
<dbReference type="EMBL" id="WJQU01000003">
    <property type="protein sequence ID" value="KAJ6638107.1"/>
    <property type="molecule type" value="Genomic_DNA"/>
</dbReference>
<comment type="caution">
    <text evidence="2">The sequence shown here is derived from an EMBL/GenBank/DDBJ whole genome shotgun (WGS) entry which is preliminary data.</text>
</comment>
<keyword evidence="3" id="KW-1185">Reference proteome</keyword>
<feature type="chain" id="PRO_5040241130" evidence="1">
    <location>
        <begin position="25"/>
        <end position="222"/>
    </location>
</feature>
<protein>
    <submittedName>
        <fullName evidence="2">Uncharacterized protein</fullName>
    </submittedName>
</protein>
<evidence type="ECO:0000256" key="1">
    <source>
        <dbReference type="SAM" id="SignalP"/>
    </source>
</evidence>
<dbReference type="Proteomes" id="UP001151699">
    <property type="component" value="Chromosome X"/>
</dbReference>
<accession>A0A9Q0MU81</accession>
<feature type="signal peptide" evidence="1">
    <location>
        <begin position="1"/>
        <end position="24"/>
    </location>
</feature>
<organism evidence="2 3">
    <name type="scientific">Pseudolycoriella hygida</name>
    <dbReference type="NCBI Taxonomy" id="35572"/>
    <lineage>
        <taxon>Eukaryota</taxon>
        <taxon>Metazoa</taxon>
        <taxon>Ecdysozoa</taxon>
        <taxon>Arthropoda</taxon>
        <taxon>Hexapoda</taxon>
        <taxon>Insecta</taxon>
        <taxon>Pterygota</taxon>
        <taxon>Neoptera</taxon>
        <taxon>Endopterygota</taxon>
        <taxon>Diptera</taxon>
        <taxon>Nematocera</taxon>
        <taxon>Sciaroidea</taxon>
        <taxon>Sciaridae</taxon>
        <taxon>Pseudolycoriella</taxon>
    </lineage>
</organism>
<sequence length="222" mass="24796">MISSHEVLLATIAFLVLYRGCTHIYDTPSTNRLLPLVNLTNLQITSRGRVVYNVIAAGQMNSDNNFASFTDTRFLSPEYLNSLGKKTSFSESDIEKMWIYSLGVTLHKAMPSTSGITSTNRTTISGSLTKINNDRENDDVAIQAPVSSSAISTDATMYNHYQHHSEHDKMLTSLDCVISAMCAPKLFNRASLMYLLDMLRFFANEKKKTNPFHAIINKSTLI</sequence>
<keyword evidence="1" id="KW-0732">Signal</keyword>
<dbReference type="OrthoDB" id="9937357at2759"/>
<evidence type="ECO:0000313" key="3">
    <source>
        <dbReference type="Proteomes" id="UP001151699"/>
    </source>
</evidence>